<evidence type="ECO:0000256" key="6">
    <source>
        <dbReference type="RuleBase" id="RU003423"/>
    </source>
</evidence>
<dbReference type="SUPFAM" id="SSF52777">
    <property type="entry name" value="CoA-dependent acyltransferases"/>
    <property type="match status" value="1"/>
</dbReference>
<dbReference type="RefSeq" id="WP_141879937.1">
    <property type="nucleotide sequence ID" value="NZ_VFOM01000001.1"/>
</dbReference>
<protein>
    <recommendedName>
        <fullName evidence="6">Dihydrolipoamide acetyltransferase component of pyruvate dehydrogenase complex</fullName>
        <ecNumber evidence="6">2.3.1.-</ecNumber>
    </recommendedName>
</protein>
<sequence length="395" mass="41849">MSTREFTLPDLGEGLTESELVTWQVSVGDSVELNQVIAEVETAKALVELPSPFAGTISRLFVEEGTTVKVGQPIVSFELEDGEASTPDAPVPDATAREATQEVPQEATPPAGDRQASEARTSVLVGYGPRVESGDRPRRRHRRAEWLAAHPQPAAAEQAVPGTGEQRTPISGVRRRTAEAMVASAFTAPHASVSLTVDVTPSLELLERLRLRPEFRGRRVNILTIVAKAVLIAIGRTPQVNAHWDGDAGEIVEFERVNLGIAAATPRGLLVPNIRDAGGLSLPELADALGELSSTAKEGFATLSQLSGGTFTITNIGVFGVDTGTPILTPGEAAILALGAVRRQPWEHRGEIALRDVVSLCVSFDHRVVDGEQAARFLTDVGGVLSDPGSVLALI</sequence>
<evidence type="ECO:0000259" key="8">
    <source>
        <dbReference type="PROSITE" id="PS50968"/>
    </source>
</evidence>
<evidence type="ECO:0000313" key="10">
    <source>
        <dbReference type="Proteomes" id="UP000317998"/>
    </source>
</evidence>
<gene>
    <name evidence="9" type="ORF">FB562_0786</name>
</gene>
<keyword evidence="9" id="KW-0670">Pyruvate</keyword>
<evidence type="ECO:0000313" key="9">
    <source>
        <dbReference type="EMBL" id="TQL47718.1"/>
    </source>
</evidence>
<evidence type="ECO:0000256" key="7">
    <source>
        <dbReference type="SAM" id="MobiDB-lite"/>
    </source>
</evidence>
<dbReference type="InterPro" id="IPR001078">
    <property type="entry name" value="2-oxoacid_DH_actylTfrase"/>
</dbReference>
<keyword evidence="3 6" id="KW-0808">Transferase</keyword>
<keyword evidence="10" id="KW-1185">Reference proteome</keyword>
<comment type="caution">
    <text evidence="9">The sequence shown here is derived from an EMBL/GenBank/DDBJ whole genome shotgun (WGS) entry which is preliminary data.</text>
</comment>
<dbReference type="Pfam" id="PF00364">
    <property type="entry name" value="Biotin_lipoyl"/>
    <property type="match status" value="1"/>
</dbReference>
<feature type="compositionally biased region" description="Low complexity" evidence="7">
    <location>
        <begin position="146"/>
        <end position="159"/>
    </location>
</feature>
<feature type="domain" description="Lipoyl-binding" evidence="8">
    <location>
        <begin position="3"/>
        <end position="78"/>
    </location>
</feature>
<dbReference type="GO" id="GO:0005737">
    <property type="term" value="C:cytoplasm"/>
    <property type="evidence" value="ECO:0007669"/>
    <property type="project" value="TreeGrafter"/>
</dbReference>
<dbReference type="Pfam" id="PF00198">
    <property type="entry name" value="2-oxoacid_dh"/>
    <property type="match status" value="1"/>
</dbReference>
<dbReference type="Gene3D" id="2.40.50.100">
    <property type="match status" value="1"/>
</dbReference>
<evidence type="ECO:0000256" key="5">
    <source>
        <dbReference type="ARBA" id="ARBA00023315"/>
    </source>
</evidence>
<dbReference type="PANTHER" id="PTHR43178:SF5">
    <property type="entry name" value="LIPOAMIDE ACYLTRANSFERASE COMPONENT OF BRANCHED-CHAIN ALPHA-KETO ACID DEHYDROGENASE COMPLEX, MITOCHONDRIAL"/>
    <property type="match status" value="1"/>
</dbReference>
<feature type="region of interest" description="Disordered" evidence="7">
    <location>
        <begin position="79"/>
        <end position="169"/>
    </location>
</feature>
<reference evidence="9 10" key="1">
    <citation type="submission" date="2019-06" db="EMBL/GenBank/DDBJ databases">
        <title>Sequencing the genomes of 1000 actinobacteria strains.</title>
        <authorList>
            <person name="Klenk H.-P."/>
        </authorList>
    </citation>
    <scope>NUCLEOTIDE SEQUENCE [LARGE SCALE GENOMIC DNA]</scope>
    <source>
        <strain evidence="9 10">DSM 26477</strain>
    </source>
</reference>
<evidence type="ECO:0000256" key="1">
    <source>
        <dbReference type="ARBA" id="ARBA00001938"/>
    </source>
</evidence>
<comment type="cofactor">
    <cofactor evidence="1 6">
        <name>(R)-lipoate</name>
        <dbReference type="ChEBI" id="CHEBI:83088"/>
    </cofactor>
</comment>
<evidence type="ECO:0000256" key="2">
    <source>
        <dbReference type="ARBA" id="ARBA00007317"/>
    </source>
</evidence>
<evidence type="ECO:0000256" key="3">
    <source>
        <dbReference type="ARBA" id="ARBA00022679"/>
    </source>
</evidence>
<dbReference type="CDD" id="cd06849">
    <property type="entry name" value="lipoyl_domain"/>
    <property type="match status" value="1"/>
</dbReference>
<dbReference type="Gene3D" id="3.30.559.10">
    <property type="entry name" value="Chloramphenicol acetyltransferase-like domain"/>
    <property type="match status" value="1"/>
</dbReference>
<dbReference type="InterPro" id="IPR011053">
    <property type="entry name" value="Single_hybrid_motif"/>
</dbReference>
<dbReference type="GO" id="GO:0031405">
    <property type="term" value="F:lipoic acid binding"/>
    <property type="evidence" value="ECO:0007669"/>
    <property type="project" value="TreeGrafter"/>
</dbReference>
<dbReference type="PROSITE" id="PS50968">
    <property type="entry name" value="BIOTINYL_LIPOYL"/>
    <property type="match status" value="1"/>
</dbReference>
<comment type="similarity">
    <text evidence="2 6">Belongs to the 2-oxoacid dehydrogenase family.</text>
</comment>
<dbReference type="PANTHER" id="PTHR43178">
    <property type="entry name" value="DIHYDROLIPOAMIDE ACETYLTRANSFERASE COMPONENT OF PYRUVATE DEHYDROGENASE COMPLEX"/>
    <property type="match status" value="1"/>
</dbReference>
<dbReference type="EC" id="2.3.1.-" evidence="6"/>
<keyword evidence="4 6" id="KW-0450">Lipoyl</keyword>
<dbReference type="SUPFAM" id="SSF51230">
    <property type="entry name" value="Single hybrid motif"/>
    <property type="match status" value="1"/>
</dbReference>
<dbReference type="InterPro" id="IPR000089">
    <property type="entry name" value="Biotin_lipoyl"/>
</dbReference>
<dbReference type="Proteomes" id="UP000317998">
    <property type="component" value="Unassembled WGS sequence"/>
</dbReference>
<name>A0A542YI36_9MICO</name>
<dbReference type="FunFam" id="3.30.559.10:FF:000007">
    <property type="entry name" value="Dihydrolipoamide acetyltransferase component of pyruvate dehydrogenase complex"/>
    <property type="match status" value="1"/>
</dbReference>
<evidence type="ECO:0000256" key="4">
    <source>
        <dbReference type="ARBA" id="ARBA00022823"/>
    </source>
</evidence>
<dbReference type="OrthoDB" id="9805770at2"/>
<dbReference type="InterPro" id="IPR023213">
    <property type="entry name" value="CAT-like_dom_sf"/>
</dbReference>
<dbReference type="AlphaFoldDB" id="A0A542YI36"/>
<dbReference type="GO" id="GO:0016407">
    <property type="term" value="F:acetyltransferase activity"/>
    <property type="evidence" value="ECO:0007669"/>
    <property type="project" value="TreeGrafter"/>
</dbReference>
<keyword evidence="5 6" id="KW-0012">Acyltransferase</keyword>
<proteinExistence type="inferred from homology"/>
<dbReference type="InterPro" id="IPR050743">
    <property type="entry name" value="2-oxoacid_DH_E2_comp"/>
</dbReference>
<accession>A0A542YI36</accession>
<organism evidence="9 10">
    <name type="scientific">Homoserinimonas aerilata</name>
    <dbReference type="NCBI Taxonomy" id="1162970"/>
    <lineage>
        <taxon>Bacteria</taxon>
        <taxon>Bacillati</taxon>
        <taxon>Actinomycetota</taxon>
        <taxon>Actinomycetes</taxon>
        <taxon>Micrococcales</taxon>
        <taxon>Microbacteriaceae</taxon>
        <taxon>Homoserinimonas</taxon>
    </lineage>
</organism>
<dbReference type="EMBL" id="VFOM01000001">
    <property type="protein sequence ID" value="TQL47718.1"/>
    <property type="molecule type" value="Genomic_DNA"/>
</dbReference>